<protein>
    <submittedName>
        <fullName evidence="1">Uncharacterized protein</fullName>
    </submittedName>
</protein>
<proteinExistence type="predicted"/>
<dbReference type="EMBL" id="HACG01039810">
    <property type="protein sequence ID" value="CEK86675.1"/>
    <property type="molecule type" value="Transcribed_RNA"/>
</dbReference>
<gene>
    <name evidence="1" type="primary">ORF155082</name>
</gene>
<evidence type="ECO:0000313" key="1">
    <source>
        <dbReference type="EMBL" id="CEK86675.1"/>
    </source>
</evidence>
<organism evidence="1">
    <name type="scientific">Arion vulgaris</name>
    <dbReference type="NCBI Taxonomy" id="1028688"/>
    <lineage>
        <taxon>Eukaryota</taxon>
        <taxon>Metazoa</taxon>
        <taxon>Spiralia</taxon>
        <taxon>Lophotrochozoa</taxon>
        <taxon>Mollusca</taxon>
        <taxon>Gastropoda</taxon>
        <taxon>Heterobranchia</taxon>
        <taxon>Euthyneura</taxon>
        <taxon>Panpulmonata</taxon>
        <taxon>Eupulmonata</taxon>
        <taxon>Stylommatophora</taxon>
        <taxon>Helicina</taxon>
        <taxon>Arionoidea</taxon>
        <taxon>Arionidae</taxon>
        <taxon>Arion</taxon>
    </lineage>
</organism>
<accession>A0A0B7B3H5</accession>
<dbReference type="AlphaFoldDB" id="A0A0B7B3H5"/>
<sequence length="69" mass="8032">MCSLHSYLKFEQVDIHVWLASGRNDIRKYSAVVMLMSMLKLGAESALLTQACLLDLLRYKKREREISKE</sequence>
<feature type="non-terminal residue" evidence="1">
    <location>
        <position position="69"/>
    </location>
</feature>
<reference evidence="1" key="1">
    <citation type="submission" date="2014-12" db="EMBL/GenBank/DDBJ databases">
        <title>Insight into the proteome of Arion vulgaris.</title>
        <authorList>
            <person name="Aradska J."/>
            <person name="Bulat T."/>
            <person name="Smidak R."/>
            <person name="Sarate P."/>
            <person name="Gangsoo J."/>
            <person name="Sialana F."/>
            <person name="Bilban M."/>
            <person name="Lubec G."/>
        </authorList>
    </citation>
    <scope>NUCLEOTIDE SEQUENCE</scope>
    <source>
        <tissue evidence="1">Skin</tissue>
    </source>
</reference>
<name>A0A0B7B3H5_9EUPU</name>